<dbReference type="AlphaFoldDB" id="A0A371IZL0"/>
<reference evidence="6 7" key="1">
    <citation type="journal article" date="2017" name="Genome Announc.">
        <title>Draft Genome Sequence of Romboutsia weinsteinii sp. nov. Strain CCRI-19649(T) Isolated from Surface Water.</title>
        <authorList>
            <person name="Maheux A.F."/>
            <person name="Boudreau D.K."/>
            <person name="Berube E."/>
            <person name="Boissinot M."/>
            <person name="Cantin P."/>
            <person name="Raymond F."/>
            <person name="Corbeil J."/>
            <person name="Omar R.F."/>
            <person name="Bergeron M.G."/>
        </authorList>
    </citation>
    <scope>NUCLEOTIDE SEQUENCE [LARGE SCALE GENOMIC DNA]</scope>
    <source>
        <strain evidence="6 7">CCRI-19649</strain>
    </source>
</reference>
<dbReference type="PANTHER" id="PTHR30411">
    <property type="entry name" value="CYTOPLASMIC PROTEIN"/>
    <property type="match status" value="1"/>
</dbReference>
<dbReference type="GO" id="GO:0002161">
    <property type="term" value="F:aminoacyl-tRNA deacylase activity"/>
    <property type="evidence" value="ECO:0007669"/>
    <property type="project" value="InterPro"/>
</dbReference>
<keyword evidence="3 4" id="KW-0456">Lyase</keyword>
<dbReference type="Proteomes" id="UP000215694">
    <property type="component" value="Unassembled WGS sequence"/>
</dbReference>
<dbReference type="PIRSF" id="PIRSF006181">
    <property type="entry name" value="EbsC_YbaK"/>
    <property type="match status" value="1"/>
</dbReference>
<evidence type="ECO:0000256" key="4">
    <source>
        <dbReference type="PIRNR" id="PIRNR006181"/>
    </source>
</evidence>
<accession>A0A371IZL0</accession>
<evidence type="ECO:0000256" key="1">
    <source>
        <dbReference type="ARBA" id="ARBA00009798"/>
    </source>
</evidence>
<comment type="similarity">
    <text evidence="1 4">Belongs to the prolyl-tRNA editing family. YbaK/EbsC subfamily.</text>
</comment>
<proteinExistence type="inferred from homology"/>
<evidence type="ECO:0000256" key="2">
    <source>
        <dbReference type="ARBA" id="ARBA00022917"/>
    </source>
</evidence>
<dbReference type="Pfam" id="PF04073">
    <property type="entry name" value="tRNA_edit"/>
    <property type="match status" value="1"/>
</dbReference>
<sequence>MSKVKTNAMRILDSHKISYKMWSYKVVDEHVDGVEVAHQIGRDVKEVFKTLVAQGASKSIYVYVIPVDESLDLKKAAKVSGEKNIEMIHVKDINKFTGYIRGGCSPIGMKKQYKTFVNESAEKLDNIIVSAGKIGYQVELSPTDLQSIVKCEFMDIVKIRLS</sequence>
<dbReference type="SUPFAM" id="SSF55826">
    <property type="entry name" value="YbaK/ProRS associated domain"/>
    <property type="match status" value="1"/>
</dbReference>
<name>A0A371IZL0_9FIRM</name>
<dbReference type="GO" id="GO:0006412">
    <property type="term" value="P:translation"/>
    <property type="evidence" value="ECO:0007669"/>
    <property type="project" value="UniProtKB-KW"/>
</dbReference>
<evidence type="ECO:0000313" key="6">
    <source>
        <dbReference type="EMBL" id="RDY25856.1"/>
    </source>
</evidence>
<dbReference type="GO" id="GO:0016829">
    <property type="term" value="F:lyase activity"/>
    <property type="evidence" value="ECO:0007669"/>
    <property type="project" value="UniProtKB-KW"/>
</dbReference>
<dbReference type="InterPro" id="IPR007214">
    <property type="entry name" value="YbaK/aa-tRNA-synth-assoc-dom"/>
</dbReference>
<comment type="caution">
    <text evidence="6">The sequence shown here is derived from an EMBL/GenBank/DDBJ whole genome shotgun (WGS) entry which is preliminary data.</text>
</comment>
<dbReference type="EMBL" id="NOJY02000044">
    <property type="protein sequence ID" value="RDY25856.1"/>
    <property type="molecule type" value="Genomic_DNA"/>
</dbReference>
<dbReference type="RefSeq" id="WP_094368385.1">
    <property type="nucleotide sequence ID" value="NZ_NOJY02000044.1"/>
</dbReference>
<dbReference type="EC" id="4.2.-.-" evidence="4"/>
<evidence type="ECO:0000256" key="3">
    <source>
        <dbReference type="ARBA" id="ARBA00023239"/>
    </source>
</evidence>
<feature type="domain" description="YbaK/aminoacyl-tRNA synthetase-associated" evidence="5">
    <location>
        <begin position="35"/>
        <end position="147"/>
    </location>
</feature>
<dbReference type="PANTHER" id="PTHR30411:SF0">
    <property type="entry name" value="CYS-TRNA(PRO)_CYS-TRNA(CYS) DEACYLASE YBAK"/>
    <property type="match status" value="1"/>
</dbReference>
<dbReference type="NCBIfam" id="TIGR00011">
    <property type="entry name" value="YbaK_EbsC"/>
    <property type="match status" value="1"/>
</dbReference>
<keyword evidence="2 4" id="KW-0648">Protein biosynthesis</keyword>
<gene>
    <name evidence="6" type="primary">ybaK</name>
    <name evidence="6" type="ORF">CHL78_016050</name>
</gene>
<dbReference type="Gene3D" id="3.90.960.10">
    <property type="entry name" value="YbaK/aminoacyl-tRNA synthetase-associated domain"/>
    <property type="match status" value="1"/>
</dbReference>
<dbReference type="InterPro" id="IPR004369">
    <property type="entry name" value="Prolyl-tRNA_editing_YbaK/EbsC"/>
</dbReference>
<keyword evidence="7" id="KW-1185">Reference proteome</keyword>
<organism evidence="6 7">
    <name type="scientific">Romboutsia weinsteinii</name>
    <dbReference type="NCBI Taxonomy" id="2020949"/>
    <lineage>
        <taxon>Bacteria</taxon>
        <taxon>Bacillati</taxon>
        <taxon>Bacillota</taxon>
        <taxon>Clostridia</taxon>
        <taxon>Peptostreptococcales</taxon>
        <taxon>Peptostreptococcaceae</taxon>
        <taxon>Romboutsia</taxon>
    </lineage>
</organism>
<dbReference type="InterPro" id="IPR036754">
    <property type="entry name" value="YbaK/aa-tRNA-synt-asso_dom_sf"/>
</dbReference>
<dbReference type="CDD" id="cd00002">
    <property type="entry name" value="YbaK_deacylase"/>
    <property type="match status" value="1"/>
</dbReference>
<dbReference type="OrthoDB" id="9809296at2"/>
<evidence type="ECO:0000259" key="5">
    <source>
        <dbReference type="Pfam" id="PF04073"/>
    </source>
</evidence>
<protein>
    <recommendedName>
        <fullName evidence="4">Cys-tRNA(Pro)/Cys-tRNA(Cys) deacylase</fullName>
        <ecNumber evidence="4">4.2.-.-</ecNumber>
    </recommendedName>
</protein>
<evidence type="ECO:0000313" key="7">
    <source>
        <dbReference type="Proteomes" id="UP000215694"/>
    </source>
</evidence>